<feature type="domain" description="RNA polymerase sigma factor 70 region 4 type 2" evidence="7">
    <location>
        <begin position="132"/>
        <end position="183"/>
    </location>
</feature>
<proteinExistence type="inferred from homology"/>
<dbReference type="InterPro" id="IPR013324">
    <property type="entry name" value="RNA_pol_sigma_r3/r4-like"/>
</dbReference>
<dbReference type="AlphaFoldDB" id="A0A1Y1CKY6"/>
<dbReference type="SUPFAM" id="SSF88659">
    <property type="entry name" value="Sigma3 and sigma4 domains of RNA polymerase sigma factors"/>
    <property type="match status" value="1"/>
</dbReference>
<keyword evidence="4" id="KW-0238">DNA-binding</keyword>
<dbReference type="InterPro" id="IPR036388">
    <property type="entry name" value="WH-like_DNA-bd_sf"/>
</dbReference>
<dbReference type="InterPro" id="IPR014284">
    <property type="entry name" value="RNA_pol_sigma-70_dom"/>
</dbReference>
<dbReference type="GO" id="GO:0006352">
    <property type="term" value="P:DNA-templated transcription initiation"/>
    <property type="evidence" value="ECO:0007669"/>
    <property type="project" value="InterPro"/>
</dbReference>
<dbReference type="NCBIfam" id="TIGR02937">
    <property type="entry name" value="sigma70-ECF"/>
    <property type="match status" value="1"/>
</dbReference>
<evidence type="ECO:0000259" key="6">
    <source>
        <dbReference type="Pfam" id="PF04542"/>
    </source>
</evidence>
<keyword evidence="9" id="KW-1185">Reference proteome</keyword>
<sequence>MFRLKKNLESKKDQQLLQEYMEQGDLDVLGELFGRYMHLVFGVALKYFGNRELAKDAVSQIFERLITEIPKFEIQNFKSWLFVVTKNFCLMEIRKEKAHRNRFEKFSTNQNMESSELLHPIDEAPDSSLEDNLKHCIERLKLEQKQCVVLFYYQEKGYKEIAEELELVEKKVKSYIQNGKRNLKICLEQLESKHEV</sequence>
<dbReference type="GO" id="GO:0016987">
    <property type="term" value="F:sigma factor activity"/>
    <property type="evidence" value="ECO:0007669"/>
    <property type="project" value="UniProtKB-KW"/>
</dbReference>
<evidence type="ECO:0008006" key="10">
    <source>
        <dbReference type="Google" id="ProtNLM"/>
    </source>
</evidence>
<evidence type="ECO:0000313" key="9">
    <source>
        <dbReference type="Proteomes" id="UP000218267"/>
    </source>
</evidence>
<evidence type="ECO:0000256" key="2">
    <source>
        <dbReference type="ARBA" id="ARBA00023015"/>
    </source>
</evidence>
<dbReference type="Proteomes" id="UP000218267">
    <property type="component" value="Chromosome"/>
</dbReference>
<reference evidence="8 9" key="1">
    <citation type="journal article" date="2018" name="Mar. Genomics">
        <title>Complete genome sequence of Marinifilaceae bacterium strain SPP2, isolated from the Antarctic marine sediment.</title>
        <authorList>
            <person name="Watanabe M."/>
            <person name="Kojima H."/>
            <person name="Fukui M."/>
        </authorList>
    </citation>
    <scope>NUCLEOTIDE SEQUENCE [LARGE SCALE GENOMIC DNA]</scope>
    <source>
        <strain evidence="8 9">SPP2</strain>
    </source>
</reference>
<dbReference type="GO" id="GO:0003677">
    <property type="term" value="F:DNA binding"/>
    <property type="evidence" value="ECO:0007669"/>
    <property type="project" value="UniProtKB-KW"/>
</dbReference>
<keyword evidence="5" id="KW-0804">Transcription</keyword>
<dbReference type="Gene3D" id="1.10.10.10">
    <property type="entry name" value="Winged helix-like DNA-binding domain superfamily/Winged helix DNA-binding domain"/>
    <property type="match status" value="1"/>
</dbReference>
<dbReference type="EMBL" id="AP018042">
    <property type="protein sequence ID" value="BAX80723.1"/>
    <property type="molecule type" value="Genomic_DNA"/>
</dbReference>
<reference evidence="9" key="2">
    <citation type="journal article" date="2020" name="Antonie Van Leeuwenhoek">
        <title>Labilibaculum antarcticum sp. nov., a novel facultative anaerobic, psychrotorelant bacterium isolated from marine sediment of Antarctica.</title>
        <authorList>
            <person name="Watanabe M."/>
            <person name="Kojima H."/>
            <person name="Fukui M."/>
        </authorList>
    </citation>
    <scope>NUCLEOTIDE SEQUENCE [LARGE SCALE GENOMIC DNA]</scope>
    <source>
        <strain evidence="9">SPP2</strain>
    </source>
</reference>
<dbReference type="OrthoDB" id="1116873at2"/>
<dbReference type="InterPro" id="IPR013325">
    <property type="entry name" value="RNA_pol_sigma_r2"/>
</dbReference>
<dbReference type="RefSeq" id="WP_096429563.1">
    <property type="nucleotide sequence ID" value="NZ_AP018042.1"/>
</dbReference>
<keyword evidence="2" id="KW-0805">Transcription regulation</keyword>
<organism evidence="8 9">
    <name type="scientific">Labilibaculum antarcticum</name>
    <dbReference type="NCBI Taxonomy" id="1717717"/>
    <lineage>
        <taxon>Bacteria</taxon>
        <taxon>Pseudomonadati</taxon>
        <taxon>Bacteroidota</taxon>
        <taxon>Bacteroidia</taxon>
        <taxon>Marinilabiliales</taxon>
        <taxon>Marinifilaceae</taxon>
        <taxon>Labilibaculum</taxon>
    </lineage>
</organism>
<evidence type="ECO:0000256" key="5">
    <source>
        <dbReference type="ARBA" id="ARBA00023163"/>
    </source>
</evidence>
<evidence type="ECO:0000256" key="3">
    <source>
        <dbReference type="ARBA" id="ARBA00023082"/>
    </source>
</evidence>
<evidence type="ECO:0000259" key="7">
    <source>
        <dbReference type="Pfam" id="PF08281"/>
    </source>
</evidence>
<keyword evidence="3" id="KW-0731">Sigma factor</keyword>
<dbReference type="KEGG" id="mbas:ALGA_2396"/>
<feature type="domain" description="RNA polymerase sigma-70 region 2" evidence="6">
    <location>
        <begin position="32"/>
        <end position="97"/>
    </location>
</feature>
<dbReference type="InterPro" id="IPR013249">
    <property type="entry name" value="RNA_pol_sigma70_r4_t2"/>
</dbReference>
<dbReference type="PANTHER" id="PTHR43133:SF8">
    <property type="entry name" value="RNA POLYMERASE SIGMA FACTOR HI_1459-RELATED"/>
    <property type="match status" value="1"/>
</dbReference>
<dbReference type="PANTHER" id="PTHR43133">
    <property type="entry name" value="RNA POLYMERASE ECF-TYPE SIGMA FACTO"/>
    <property type="match status" value="1"/>
</dbReference>
<dbReference type="InterPro" id="IPR039425">
    <property type="entry name" value="RNA_pol_sigma-70-like"/>
</dbReference>
<protein>
    <recommendedName>
        <fullName evidence="10">RNA polymerase subunit sigma-70</fullName>
    </recommendedName>
</protein>
<dbReference type="SUPFAM" id="SSF88946">
    <property type="entry name" value="Sigma2 domain of RNA polymerase sigma factors"/>
    <property type="match status" value="1"/>
</dbReference>
<dbReference type="InterPro" id="IPR007627">
    <property type="entry name" value="RNA_pol_sigma70_r2"/>
</dbReference>
<name>A0A1Y1CKY6_9BACT</name>
<evidence type="ECO:0000256" key="4">
    <source>
        <dbReference type="ARBA" id="ARBA00023125"/>
    </source>
</evidence>
<dbReference type="Gene3D" id="1.10.1740.10">
    <property type="match status" value="1"/>
</dbReference>
<evidence type="ECO:0000313" key="8">
    <source>
        <dbReference type="EMBL" id="BAX80723.1"/>
    </source>
</evidence>
<gene>
    <name evidence="8" type="ORF">ALGA_2396</name>
</gene>
<accession>A0A1Y1CKY6</accession>
<dbReference type="Pfam" id="PF04542">
    <property type="entry name" value="Sigma70_r2"/>
    <property type="match status" value="1"/>
</dbReference>
<evidence type="ECO:0000256" key="1">
    <source>
        <dbReference type="ARBA" id="ARBA00010641"/>
    </source>
</evidence>
<dbReference type="Pfam" id="PF08281">
    <property type="entry name" value="Sigma70_r4_2"/>
    <property type="match status" value="1"/>
</dbReference>
<comment type="similarity">
    <text evidence="1">Belongs to the sigma-70 factor family. ECF subfamily.</text>
</comment>